<evidence type="ECO:0000313" key="5">
    <source>
        <dbReference type="EMBL" id="VAW07882.1"/>
    </source>
</evidence>
<sequence>MRDELRLELPPSAIKIRDAARVLTQESTFTKVTIADVARRSGVNEVTIYRIFGSRDGLAAACWSTNLPALRRGIARDHAGLQDPVDRVKAHLRRLARVAVSDREVTQSLILAVEAVTMGRSSAMGTLDPRKLIPLPQMLTPLIVDAQDAGLMRNDYPAFELAVVLTNTLLLRLLTRPTHSAATISRFAIDLSLEGVLTGS</sequence>
<dbReference type="InterPro" id="IPR050109">
    <property type="entry name" value="HTH-type_TetR-like_transc_reg"/>
</dbReference>
<dbReference type="Gene3D" id="1.10.357.10">
    <property type="entry name" value="Tetracycline Repressor, domain 2"/>
    <property type="match status" value="1"/>
</dbReference>
<dbReference type="InterPro" id="IPR009057">
    <property type="entry name" value="Homeodomain-like_sf"/>
</dbReference>
<organism evidence="5">
    <name type="scientific">hydrothermal vent metagenome</name>
    <dbReference type="NCBI Taxonomy" id="652676"/>
    <lineage>
        <taxon>unclassified sequences</taxon>
        <taxon>metagenomes</taxon>
        <taxon>ecological metagenomes</taxon>
    </lineage>
</organism>
<dbReference type="AlphaFoldDB" id="A0A3B0T090"/>
<evidence type="ECO:0000256" key="2">
    <source>
        <dbReference type="ARBA" id="ARBA00023125"/>
    </source>
</evidence>
<keyword evidence="2" id="KW-0238">DNA-binding</keyword>
<dbReference type="Pfam" id="PF00440">
    <property type="entry name" value="TetR_N"/>
    <property type="match status" value="1"/>
</dbReference>
<dbReference type="SUPFAM" id="SSF46689">
    <property type="entry name" value="Homeodomain-like"/>
    <property type="match status" value="1"/>
</dbReference>
<keyword evidence="3" id="KW-0804">Transcription</keyword>
<dbReference type="GO" id="GO:0000976">
    <property type="term" value="F:transcription cis-regulatory region binding"/>
    <property type="evidence" value="ECO:0007669"/>
    <property type="project" value="TreeGrafter"/>
</dbReference>
<feature type="domain" description="HTH tetR-type" evidence="4">
    <location>
        <begin position="10"/>
        <end position="70"/>
    </location>
</feature>
<dbReference type="PROSITE" id="PS50977">
    <property type="entry name" value="HTH_TETR_2"/>
    <property type="match status" value="1"/>
</dbReference>
<evidence type="ECO:0000256" key="1">
    <source>
        <dbReference type="ARBA" id="ARBA00023015"/>
    </source>
</evidence>
<dbReference type="EMBL" id="UOEI01000556">
    <property type="protein sequence ID" value="VAW07882.1"/>
    <property type="molecule type" value="Genomic_DNA"/>
</dbReference>
<dbReference type="InterPro" id="IPR001647">
    <property type="entry name" value="HTH_TetR"/>
</dbReference>
<evidence type="ECO:0000259" key="4">
    <source>
        <dbReference type="PROSITE" id="PS50977"/>
    </source>
</evidence>
<name>A0A3B0T090_9ZZZZ</name>
<gene>
    <name evidence="5" type="ORF">MNBD_ACTINO01-2027</name>
</gene>
<accession>A0A3B0T090</accession>
<reference evidence="5" key="1">
    <citation type="submission" date="2018-06" db="EMBL/GenBank/DDBJ databases">
        <authorList>
            <person name="Zhirakovskaya E."/>
        </authorList>
    </citation>
    <scope>NUCLEOTIDE SEQUENCE</scope>
</reference>
<protein>
    <recommendedName>
        <fullName evidence="4">HTH tetR-type domain-containing protein</fullName>
    </recommendedName>
</protein>
<dbReference type="GO" id="GO:0003700">
    <property type="term" value="F:DNA-binding transcription factor activity"/>
    <property type="evidence" value="ECO:0007669"/>
    <property type="project" value="TreeGrafter"/>
</dbReference>
<dbReference type="PANTHER" id="PTHR30055">
    <property type="entry name" value="HTH-TYPE TRANSCRIPTIONAL REGULATOR RUTR"/>
    <property type="match status" value="1"/>
</dbReference>
<evidence type="ECO:0000256" key="3">
    <source>
        <dbReference type="ARBA" id="ARBA00023163"/>
    </source>
</evidence>
<keyword evidence="1" id="KW-0805">Transcription regulation</keyword>
<dbReference type="PANTHER" id="PTHR30055:SF234">
    <property type="entry name" value="HTH-TYPE TRANSCRIPTIONAL REGULATOR BETI"/>
    <property type="match status" value="1"/>
</dbReference>
<proteinExistence type="predicted"/>